<keyword evidence="7" id="KW-0175">Coiled coil</keyword>
<dbReference type="InterPro" id="IPR012795">
    <property type="entry name" value="tRNA_Ile_lys_synt_N"/>
</dbReference>
<organism evidence="9 10">
    <name type="scientific">Roseibium aggregatum</name>
    <dbReference type="NCBI Taxonomy" id="187304"/>
    <lineage>
        <taxon>Bacteria</taxon>
        <taxon>Pseudomonadati</taxon>
        <taxon>Pseudomonadota</taxon>
        <taxon>Alphaproteobacteria</taxon>
        <taxon>Hyphomicrobiales</taxon>
        <taxon>Stappiaceae</taxon>
        <taxon>Roseibium</taxon>
    </lineage>
</organism>
<dbReference type="AlphaFoldDB" id="A0A0M6YEB4"/>
<dbReference type="GO" id="GO:0005524">
    <property type="term" value="F:ATP binding"/>
    <property type="evidence" value="ECO:0007669"/>
    <property type="project" value="UniProtKB-UniRule"/>
</dbReference>
<keyword evidence="2 6" id="KW-0819">tRNA processing</keyword>
<dbReference type="CDD" id="cd01992">
    <property type="entry name" value="TilS_N"/>
    <property type="match status" value="1"/>
</dbReference>
<feature type="domain" description="tRNA(Ile)-lysidine/2-thiocytidine synthase N-terminal" evidence="8">
    <location>
        <begin position="36"/>
        <end position="218"/>
    </location>
</feature>
<keyword evidence="6" id="KW-0963">Cytoplasm</keyword>
<dbReference type="PANTHER" id="PTHR43033:SF5">
    <property type="entry name" value="TRNA(ILE)-LYSIDINE SYNTHETASE"/>
    <property type="match status" value="1"/>
</dbReference>
<dbReference type="SUPFAM" id="SSF52402">
    <property type="entry name" value="Adenine nucleotide alpha hydrolases-like"/>
    <property type="match status" value="1"/>
</dbReference>
<name>A0A0M6YEB4_9HYPH</name>
<dbReference type="STRING" id="187304.B0E33_16455"/>
<dbReference type="GO" id="GO:0005737">
    <property type="term" value="C:cytoplasm"/>
    <property type="evidence" value="ECO:0007669"/>
    <property type="project" value="UniProtKB-SubCell"/>
</dbReference>
<accession>A0A0M6YEB4</accession>
<evidence type="ECO:0000256" key="1">
    <source>
        <dbReference type="ARBA" id="ARBA00022598"/>
    </source>
</evidence>
<dbReference type="GO" id="GO:0032267">
    <property type="term" value="F:tRNA(Ile)-lysidine synthase activity"/>
    <property type="evidence" value="ECO:0007669"/>
    <property type="project" value="UniProtKB-EC"/>
</dbReference>
<evidence type="ECO:0000313" key="10">
    <source>
        <dbReference type="Proteomes" id="UP000048926"/>
    </source>
</evidence>
<comment type="subcellular location">
    <subcellularLocation>
        <location evidence="6">Cytoplasm</location>
    </subcellularLocation>
</comment>
<proteinExistence type="inferred from homology"/>
<evidence type="ECO:0000256" key="7">
    <source>
        <dbReference type="SAM" id="Coils"/>
    </source>
</evidence>
<keyword evidence="4 6" id="KW-0067">ATP-binding</keyword>
<dbReference type="InterPro" id="IPR014729">
    <property type="entry name" value="Rossmann-like_a/b/a_fold"/>
</dbReference>
<dbReference type="Proteomes" id="UP000048926">
    <property type="component" value="Unassembled WGS sequence"/>
</dbReference>
<dbReference type="NCBIfam" id="TIGR02432">
    <property type="entry name" value="lysidine_TilS_N"/>
    <property type="match status" value="1"/>
</dbReference>
<evidence type="ECO:0000256" key="2">
    <source>
        <dbReference type="ARBA" id="ARBA00022694"/>
    </source>
</evidence>
<feature type="binding site" evidence="6">
    <location>
        <begin position="41"/>
        <end position="46"/>
    </location>
    <ligand>
        <name>ATP</name>
        <dbReference type="ChEBI" id="CHEBI:30616"/>
    </ligand>
</feature>
<dbReference type="PANTHER" id="PTHR43033">
    <property type="entry name" value="TRNA(ILE)-LYSIDINE SYNTHASE-RELATED"/>
    <property type="match status" value="1"/>
</dbReference>
<sequence>MNAVVPSAPDGPVEPERLPADRVDALFSKLSSFSNLALAVSGGSDSLCLLVLFDEWRKRTGWQGAAEVLCVDHQLRPESGHEAEFVATNARACGLACTVLRWTGTKPAANLQEAARVARYRLMAARMRDIGAEALVLGHHLDDQAETFLDRLTRGSGVTGLSGMAADEGCGPEGLRLLRPLLSVSKSDLEATLEERGRSWCTDPSNRNPKYKRSRLRAILSLLAEEGLSAERLAQTAANIRRAREALERTADGLVARLITEHPAGPARLEREAYREQPEELRLRLLVYLMARVSGKNSRPRLARLQALDGVLMSGEAKRQTFQGSVFDADASVIRVWKEPGREPPGILTGLAGTGTWDGRYLYRVSTCPVGESDAPLCLGPLMNAPVASREIDWPAGWPKAAFDCAPVLWREGENLTPASAAAVLTIGNSCSSADLNLERMPIQGKLPDNFMDNEDTDEEI</sequence>
<comment type="function">
    <text evidence="6">Ligates lysine onto the cytidine present at position 34 of the AUA codon-specific tRNA(Ile) that contains the anticodon CAU, in an ATP-dependent manner. Cytidine is converted to lysidine, thus changing the amino acid specificity of the tRNA from methionine to isoleucine.</text>
</comment>
<comment type="catalytic activity">
    <reaction evidence="5 6">
        <text>cytidine(34) in tRNA(Ile2) + L-lysine + ATP = lysidine(34) in tRNA(Ile2) + AMP + diphosphate + H(+)</text>
        <dbReference type="Rhea" id="RHEA:43744"/>
        <dbReference type="Rhea" id="RHEA-COMP:10625"/>
        <dbReference type="Rhea" id="RHEA-COMP:10670"/>
        <dbReference type="ChEBI" id="CHEBI:15378"/>
        <dbReference type="ChEBI" id="CHEBI:30616"/>
        <dbReference type="ChEBI" id="CHEBI:32551"/>
        <dbReference type="ChEBI" id="CHEBI:33019"/>
        <dbReference type="ChEBI" id="CHEBI:82748"/>
        <dbReference type="ChEBI" id="CHEBI:83665"/>
        <dbReference type="ChEBI" id="CHEBI:456215"/>
        <dbReference type="EC" id="6.3.4.19"/>
    </reaction>
</comment>
<dbReference type="InterPro" id="IPR011063">
    <property type="entry name" value="TilS/TtcA_N"/>
</dbReference>
<reference evidence="10" key="1">
    <citation type="submission" date="2015-07" db="EMBL/GenBank/DDBJ databases">
        <authorList>
            <person name="Rodrigo-Torres Lidia"/>
            <person name="Arahal R.David."/>
        </authorList>
    </citation>
    <scope>NUCLEOTIDE SEQUENCE [LARGE SCALE GENOMIC DNA]</scope>
    <source>
        <strain evidence="10">CECT 4801</strain>
    </source>
</reference>
<dbReference type="HAMAP" id="MF_01161">
    <property type="entry name" value="tRNA_Ile_lys_synt"/>
    <property type="match status" value="1"/>
</dbReference>
<evidence type="ECO:0000259" key="8">
    <source>
        <dbReference type="Pfam" id="PF01171"/>
    </source>
</evidence>
<evidence type="ECO:0000256" key="6">
    <source>
        <dbReference type="HAMAP-Rule" id="MF_01161"/>
    </source>
</evidence>
<dbReference type="Pfam" id="PF01171">
    <property type="entry name" value="ATP_bind_3"/>
    <property type="match status" value="1"/>
</dbReference>
<evidence type="ECO:0000256" key="3">
    <source>
        <dbReference type="ARBA" id="ARBA00022741"/>
    </source>
</evidence>
<keyword evidence="1 6" id="KW-0436">Ligase</keyword>
<keyword evidence="3 6" id="KW-0547">Nucleotide-binding</keyword>
<dbReference type="GO" id="GO:0006400">
    <property type="term" value="P:tRNA modification"/>
    <property type="evidence" value="ECO:0007669"/>
    <property type="project" value="UniProtKB-UniRule"/>
</dbReference>
<evidence type="ECO:0000256" key="4">
    <source>
        <dbReference type="ARBA" id="ARBA00022840"/>
    </source>
</evidence>
<dbReference type="EMBL" id="CXST01000005">
    <property type="protein sequence ID" value="CTQ47150.1"/>
    <property type="molecule type" value="Genomic_DNA"/>
</dbReference>
<comment type="domain">
    <text evidence="6">The N-terminal region contains the highly conserved SGGXDS motif, predicted to be a P-loop motif involved in ATP binding.</text>
</comment>
<feature type="coiled-coil region" evidence="7">
    <location>
        <begin position="230"/>
        <end position="257"/>
    </location>
</feature>
<comment type="similarity">
    <text evidence="6">Belongs to the tRNA(Ile)-lysidine synthase family.</text>
</comment>
<evidence type="ECO:0000313" key="9">
    <source>
        <dbReference type="EMBL" id="CTQ47150.1"/>
    </source>
</evidence>
<protein>
    <recommendedName>
        <fullName evidence="6">tRNA(Ile)-lysidine synthase</fullName>
        <ecNumber evidence="6">6.3.4.19</ecNumber>
    </recommendedName>
    <alternativeName>
        <fullName evidence="6">tRNA(Ile)-2-lysyl-cytidine synthase</fullName>
    </alternativeName>
    <alternativeName>
        <fullName evidence="6">tRNA(Ile)-lysidine synthetase</fullName>
    </alternativeName>
</protein>
<gene>
    <name evidence="6 9" type="primary">tilS</name>
    <name evidence="9" type="ORF">LAL4801_05611</name>
</gene>
<dbReference type="InterPro" id="IPR012094">
    <property type="entry name" value="tRNA_Ile_lys_synt"/>
</dbReference>
<keyword evidence="10" id="KW-1185">Reference proteome</keyword>
<dbReference type="Gene3D" id="3.40.50.620">
    <property type="entry name" value="HUPs"/>
    <property type="match status" value="1"/>
</dbReference>
<evidence type="ECO:0000256" key="5">
    <source>
        <dbReference type="ARBA" id="ARBA00048539"/>
    </source>
</evidence>
<dbReference type="EC" id="6.3.4.19" evidence="6"/>